<evidence type="ECO:0000313" key="3">
    <source>
        <dbReference type="Proteomes" id="UP000593892"/>
    </source>
</evidence>
<accession>A0A7S7SNC9</accession>
<keyword evidence="3" id="KW-1185">Reference proteome</keyword>
<dbReference type="Proteomes" id="UP000593892">
    <property type="component" value="Chromosome"/>
</dbReference>
<dbReference type="KEGG" id="pfer:IRI77_08495"/>
<feature type="compositionally biased region" description="Basic and acidic residues" evidence="1">
    <location>
        <begin position="70"/>
        <end position="80"/>
    </location>
</feature>
<feature type="region of interest" description="Disordered" evidence="1">
    <location>
        <begin position="64"/>
        <end position="88"/>
    </location>
</feature>
<dbReference type="AlphaFoldDB" id="A0A7S7SNC9"/>
<sequence length="88" mass="9670">MRQPKDAQETLMTPGTAISRLEMEAPLANVVARGMAADCEWRLPSGEDLISFALATGFAAGPLLPGPLEPVRERRSEYARSGRSRRRM</sequence>
<reference evidence="2 3" key="1">
    <citation type="submission" date="2020-10" db="EMBL/GenBank/DDBJ databases">
        <title>Complete genome sequence of Paludibaculum fermentans P105T, a facultatively anaerobic acidobacterium capable of dissimilatory Fe(III) reduction.</title>
        <authorList>
            <person name="Dedysh S.N."/>
            <person name="Beletsky A.V."/>
            <person name="Kulichevskaya I.S."/>
            <person name="Mardanov A.V."/>
            <person name="Ravin N.V."/>
        </authorList>
    </citation>
    <scope>NUCLEOTIDE SEQUENCE [LARGE SCALE GENOMIC DNA]</scope>
    <source>
        <strain evidence="2 3">P105</strain>
    </source>
</reference>
<gene>
    <name evidence="2" type="ORF">IRI77_08495</name>
</gene>
<evidence type="ECO:0000256" key="1">
    <source>
        <dbReference type="SAM" id="MobiDB-lite"/>
    </source>
</evidence>
<evidence type="ECO:0000313" key="2">
    <source>
        <dbReference type="EMBL" id="QOY89980.1"/>
    </source>
</evidence>
<name>A0A7S7SNC9_PALFE</name>
<organism evidence="2 3">
    <name type="scientific">Paludibaculum fermentans</name>
    <dbReference type="NCBI Taxonomy" id="1473598"/>
    <lineage>
        <taxon>Bacteria</taxon>
        <taxon>Pseudomonadati</taxon>
        <taxon>Acidobacteriota</taxon>
        <taxon>Terriglobia</taxon>
        <taxon>Bryobacterales</taxon>
        <taxon>Bryobacteraceae</taxon>
        <taxon>Paludibaculum</taxon>
    </lineage>
</organism>
<dbReference type="RefSeq" id="WP_194451643.1">
    <property type="nucleotide sequence ID" value="NZ_CP063849.1"/>
</dbReference>
<protein>
    <submittedName>
        <fullName evidence="2">Uncharacterized protein</fullName>
    </submittedName>
</protein>
<dbReference type="EMBL" id="CP063849">
    <property type="protein sequence ID" value="QOY89980.1"/>
    <property type="molecule type" value="Genomic_DNA"/>
</dbReference>
<proteinExistence type="predicted"/>